<dbReference type="InterPro" id="IPR050425">
    <property type="entry name" value="NAD(P)_dehydrat-like"/>
</dbReference>
<dbReference type="AlphaFoldDB" id="X8JJQ8"/>
<dbReference type="PANTHER" id="PTHR10366:SF564">
    <property type="entry name" value="STEROL-4-ALPHA-CARBOXYLATE 3-DEHYDROGENASE, DECARBOXYLATING"/>
    <property type="match status" value="1"/>
</dbReference>
<organism evidence="4 5">
    <name type="scientific">Rhizoctonia solani AG-3 Rhs1AP</name>
    <dbReference type="NCBI Taxonomy" id="1086054"/>
    <lineage>
        <taxon>Eukaryota</taxon>
        <taxon>Fungi</taxon>
        <taxon>Dikarya</taxon>
        <taxon>Basidiomycota</taxon>
        <taxon>Agaricomycotina</taxon>
        <taxon>Agaricomycetes</taxon>
        <taxon>Cantharellales</taxon>
        <taxon>Ceratobasidiaceae</taxon>
        <taxon>Rhizoctonia</taxon>
    </lineage>
</organism>
<name>X8JJQ8_9AGAM</name>
<dbReference type="OrthoDB" id="2735536at2759"/>
<comment type="caution">
    <text evidence="4">The sequence shown here is derived from an EMBL/GenBank/DDBJ whole genome shotgun (WGS) entry which is preliminary data.</text>
</comment>
<dbReference type="Gene3D" id="3.40.50.720">
    <property type="entry name" value="NAD(P)-binding Rossmann-like Domain"/>
    <property type="match status" value="1"/>
</dbReference>
<dbReference type="EMBL" id="JATN01000316">
    <property type="protein sequence ID" value="EUC63188.1"/>
    <property type="molecule type" value="Genomic_DNA"/>
</dbReference>
<dbReference type="Pfam" id="PF01370">
    <property type="entry name" value="Epimerase"/>
    <property type="match status" value="1"/>
</dbReference>
<evidence type="ECO:0000313" key="5">
    <source>
        <dbReference type="Proteomes" id="UP000030108"/>
    </source>
</evidence>
<dbReference type="PANTHER" id="PTHR10366">
    <property type="entry name" value="NAD DEPENDENT EPIMERASE/DEHYDRATASE"/>
    <property type="match status" value="1"/>
</dbReference>
<proteinExistence type="inferred from homology"/>
<accession>X8JJQ8</accession>
<dbReference type="SUPFAM" id="SSF51735">
    <property type="entry name" value="NAD(P)-binding Rossmann-fold domains"/>
    <property type="match status" value="1"/>
</dbReference>
<dbReference type="Proteomes" id="UP000030108">
    <property type="component" value="Unassembled WGS sequence"/>
</dbReference>
<evidence type="ECO:0000256" key="2">
    <source>
        <dbReference type="ARBA" id="ARBA00023445"/>
    </source>
</evidence>
<gene>
    <name evidence="4" type="ORF">RSOL_483220</name>
</gene>
<dbReference type="InterPro" id="IPR036291">
    <property type="entry name" value="NAD(P)-bd_dom_sf"/>
</dbReference>
<sequence>MPSVQTPAIVLVTGASGFVAAWVCKTFLDAGYTVRGTVRSHYKGEQLANIFKESEGRFQHVIVEDMTIDGAFDEAVKDVQGVLHLACPTTFIADDPQELIGPALNGTLSVLRSIEKHAPDVRRVVYTSSAAAIIDEGKPLGTIFTDDDWNELSVKEVEEKGKNAGKHKYRASKVLAERAAWSEAKKQGHWDLVAIHPVVTLGPIIHPVSRPSQLNTSISMLYNIISKKDAELSQEELLTFNNFGDVRDVALGHLRAMQYEHAGGQRFITANGAYTWQDALDALPAPYPRGISDSGKTVGRVVFDGSKARTMLGINYRSFEDSVRDTAEDLRQRGWLLV</sequence>
<dbReference type="GO" id="GO:0016616">
    <property type="term" value="F:oxidoreductase activity, acting on the CH-OH group of donors, NAD or NADP as acceptor"/>
    <property type="evidence" value="ECO:0007669"/>
    <property type="project" value="TreeGrafter"/>
</dbReference>
<evidence type="ECO:0000313" key="4">
    <source>
        <dbReference type="EMBL" id="EUC63188.1"/>
    </source>
</evidence>
<evidence type="ECO:0000259" key="3">
    <source>
        <dbReference type="Pfam" id="PF01370"/>
    </source>
</evidence>
<protein>
    <submittedName>
        <fullName evidence="4">D-lactaldehyde dehydrogenase</fullName>
    </submittedName>
</protein>
<feature type="domain" description="NAD-dependent epimerase/dehydratase" evidence="3">
    <location>
        <begin position="10"/>
        <end position="263"/>
    </location>
</feature>
<dbReference type="InterPro" id="IPR001509">
    <property type="entry name" value="Epimerase_deHydtase"/>
</dbReference>
<comment type="similarity">
    <text evidence="2">Belongs to the NAD(P)-dependent epimerase/dehydratase family. Dihydroflavonol-4-reductase subfamily.</text>
</comment>
<reference evidence="5" key="1">
    <citation type="journal article" date="2014" name="Genome Announc.">
        <title>Draft genome sequence of the plant-pathogenic soil fungus Rhizoctonia solani anastomosis group 3 strain Rhs1AP.</title>
        <authorList>
            <person name="Cubeta M.A."/>
            <person name="Thomas E."/>
            <person name="Dean R.A."/>
            <person name="Jabaji S."/>
            <person name="Neate S.M."/>
            <person name="Tavantzis S."/>
            <person name="Toda T."/>
            <person name="Vilgalys R."/>
            <person name="Bharathan N."/>
            <person name="Fedorova-Abrams N."/>
            <person name="Pakala S.B."/>
            <person name="Pakala S.M."/>
            <person name="Zafar N."/>
            <person name="Joardar V."/>
            <person name="Losada L."/>
            <person name="Nierman W.C."/>
        </authorList>
    </citation>
    <scope>NUCLEOTIDE SEQUENCE [LARGE SCALE GENOMIC DNA]</scope>
    <source>
        <strain evidence="5">AG-3</strain>
    </source>
</reference>
<keyword evidence="1" id="KW-0560">Oxidoreductase</keyword>
<evidence type="ECO:0000256" key="1">
    <source>
        <dbReference type="ARBA" id="ARBA00023002"/>
    </source>
</evidence>